<dbReference type="SUPFAM" id="SSF48726">
    <property type="entry name" value="Immunoglobulin"/>
    <property type="match status" value="3"/>
</dbReference>
<dbReference type="SMART" id="SM00408">
    <property type="entry name" value="IGc2"/>
    <property type="match status" value="2"/>
</dbReference>
<evidence type="ECO:0000313" key="6">
    <source>
        <dbReference type="EMBL" id="KAK7597705.1"/>
    </source>
</evidence>
<dbReference type="CDD" id="cd00096">
    <property type="entry name" value="Ig"/>
    <property type="match status" value="3"/>
</dbReference>
<evidence type="ECO:0000256" key="2">
    <source>
        <dbReference type="ARBA" id="ARBA00023319"/>
    </source>
</evidence>
<sequence>MPATAASSAVLPAATPPPSHHEVSAVALPATASGYQQPHEWACSAKTFQSFETSQRNNMEDEILLNDIVSVTDLRNYDLALRYADDLLASEPDNRQVSALKMLIQRKMDANNTSTVWFRNGQKIADSTQQFEDKPLNIRFETNHTLKVSSVKRTDSGIYSCEILFPESDQPVKQNHLVDVLYPPTIFPDPDSGGKDIELMHGFALTCDVVGNPLPKMKWYFQNKEMPLSNEHLVVFNVTRAVKEHEGEYRCVADNSIGNPASATFNIRILYYPEVTAVRDWIHGAVDLKIELACKVLANPPPKVSWFHEGELLNKSTKFSNRIEENEYFLIIKSLKLSDFGIYTCQATNFLGRNFAKIEVSGLANPAVFKADPRKRSENSYTLIWEVDSYSPPFEYQLKFRKQQRGDIHGQWLPLVIPASVENMGPIHTEAFTLAGLEPATIYEAVISSKNVFGWSKPSKIFKFATVGIEYEDVSQGIEEKKITSSKIPEIESKSNSNTFEFEILYLFVKNMNSALGS</sequence>
<dbReference type="GO" id="GO:0009653">
    <property type="term" value="P:anatomical structure morphogenesis"/>
    <property type="evidence" value="ECO:0007669"/>
    <property type="project" value="UniProtKB-ARBA"/>
</dbReference>
<organism evidence="6 7">
    <name type="scientific">Parthenolecanium corni</name>
    <dbReference type="NCBI Taxonomy" id="536013"/>
    <lineage>
        <taxon>Eukaryota</taxon>
        <taxon>Metazoa</taxon>
        <taxon>Ecdysozoa</taxon>
        <taxon>Arthropoda</taxon>
        <taxon>Hexapoda</taxon>
        <taxon>Insecta</taxon>
        <taxon>Pterygota</taxon>
        <taxon>Neoptera</taxon>
        <taxon>Paraneoptera</taxon>
        <taxon>Hemiptera</taxon>
        <taxon>Sternorrhyncha</taxon>
        <taxon>Coccoidea</taxon>
        <taxon>Coccidae</taxon>
        <taxon>Parthenolecanium</taxon>
    </lineage>
</organism>
<dbReference type="InterPro" id="IPR013783">
    <property type="entry name" value="Ig-like_fold"/>
</dbReference>
<dbReference type="InterPro" id="IPR036179">
    <property type="entry name" value="Ig-like_dom_sf"/>
</dbReference>
<dbReference type="CDD" id="cd00063">
    <property type="entry name" value="FN3"/>
    <property type="match status" value="1"/>
</dbReference>
<dbReference type="InterPro" id="IPR011990">
    <property type="entry name" value="TPR-like_helical_dom_sf"/>
</dbReference>
<reference evidence="6 7" key="1">
    <citation type="submission" date="2024-03" db="EMBL/GenBank/DDBJ databases">
        <title>Adaptation during the transition from Ophiocordyceps entomopathogen to insect associate is accompanied by gene loss and intensified selection.</title>
        <authorList>
            <person name="Ward C.M."/>
            <person name="Onetto C.A."/>
            <person name="Borneman A.R."/>
        </authorList>
    </citation>
    <scope>NUCLEOTIDE SEQUENCE [LARGE SCALE GENOMIC DNA]</scope>
    <source>
        <strain evidence="6">AWRI1</strain>
        <tissue evidence="6">Single Adult Female</tissue>
    </source>
</reference>
<name>A0AAN9TX51_9HEMI</name>
<dbReference type="SUPFAM" id="SSF48452">
    <property type="entry name" value="TPR-like"/>
    <property type="match status" value="1"/>
</dbReference>
<dbReference type="GO" id="GO:0030154">
    <property type="term" value="P:cell differentiation"/>
    <property type="evidence" value="ECO:0007669"/>
    <property type="project" value="UniProtKB-ARBA"/>
</dbReference>
<dbReference type="PANTHER" id="PTHR45080:SF33">
    <property type="entry name" value="IG-LIKE DOMAIN-CONTAINING PROTEIN"/>
    <property type="match status" value="1"/>
</dbReference>
<dbReference type="InterPro" id="IPR003961">
    <property type="entry name" value="FN3_dom"/>
</dbReference>
<dbReference type="InterPro" id="IPR050958">
    <property type="entry name" value="Cell_Adh-Cytoskel_Orgn"/>
</dbReference>
<comment type="caution">
    <text evidence="6">The sequence shown here is derived from an EMBL/GenBank/DDBJ whole genome shotgun (WGS) entry which is preliminary data.</text>
</comment>
<feature type="domain" description="Fibronectin type-III" evidence="5">
    <location>
        <begin position="365"/>
        <end position="469"/>
    </location>
</feature>
<dbReference type="Gene3D" id="2.60.40.10">
    <property type="entry name" value="Immunoglobulins"/>
    <property type="match status" value="4"/>
</dbReference>
<evidence type="ECO:0000313" key="7">
    <source>
        <dbReference type="Proteomes" id="UP001367676"/>
    </source>
</evidence>
<feature type="domain" description="Ig-like" evidence="4">
    <location>
        <begin position="117"/>
        <end position="163"/>
    </location>
</feature>
<dbReference type="Pfam" id="PF07679">
    <property type="entry name" value="I-set"/>
    <property type="match status" value="1"/>
</dbReference>
<protein>
    <submittedName>
        <fullName evidence="6">Uncharacterized protein</fullName>
    </submittedName>
</protein>
<dbReference type="SMART" id="SM00409">
    <property type="entry name" value="IG"/>
    <property type="match status" value="3"/>
</dbReference>
<dbReference type="Pfam" id="PF14853">
    <property type="entry name" value="Fis1_TPR_C"/>
    <property type="match status" value="1"/>
</dbReference>
<dbReference type="InterPro" id="IPR013151">
    <property type="entry name" value="Immunoglobulin_dom"/>
</dbReference>
<dbReference type="InterPro" id="IPR007110">
    <property type="entry name" value="Ig-like_dom"/>
</dbReference>
<evidence type="ECO:0000256" key="3">
    <source>
        <dbReference type="SAM" id="MobiDB-lite"/>
    </source>
</evidence>
<dbReference type="FunFam" id="2.60.40.10:FF:000107">
    <property type="entry name" value="Myosin, light chain kinase a"/>
    <property type="match status" value="1"/>
</dbReference>
<dbReference type="InterPro" id="IPR003598">
    <property type="entry name" value="Ig_sub2"/>
</dbReference>
<dbReference type="PANTHER" id="PTHR45080">
    <property type="entry name" value="CONTACTIN 5"/>
    <property type="match status" value="1"/>
</dbReference>
<evidence type="ECO:0000259" key="4">
    <source>
        <dbReference type="PROSITE" id="PS50835"/>
    </source>
</evidence>
<dbReference type="SUPFAM" id="SSF49265">
    <property type="entry name" value="Fibronectin type III"/>
    <property type="match status" value="1"/>
</dbReference>
<dbReference type="Pfam" id="PF00047">
    <property type="entry name" value="ig"/>
    <property type="match status" value="1"/>
</dbReference>
<dbReference type="AlphaFoldDB" id="A0AAN9TX51"/>
<dbReference type="EMBL" id="JBBCAQ010000017">
    <property type="protein sequence ID" value="KAK7597705.1"/>
    <property type="molecule type" value="Genomic_DNA"/>
</dbReference>
<keyword evidence="7" id="KW-1185">Reference proteome</keyword>
<feature type="domain" description="Ig-like" evidence="4">
    <location>
        <begin position="184"/>
        <end position="266"/>
    </location>
</feature>
<proteinExistence type="predicted"/>
<dbReference type="InterPro" id="IPR036116">
    <property type="entry name" value="FN3_sf"/>
</dbReference>
<dbReference type="InterPro" id="IPR003599">
    <property type="entry name" value="Ig_sub"/>
</dbReference>
<feature type="compositionally biased region" description="Low complexity" evidence="3">
    <location>
        <begin position="1"/>
        <end position="13"/>
    </location>
</feature>
<dbReference type="InterPro" id="IPR013098">
    <property type="entry name" value="Ig_I-set"/>
</dbReference>
<dbReference type="Proteomes" id="UP001367676">
    <property type="component" value="Unassembled WGS sequence"/>
</dbReference>
<dbReference type="PROSITE" id="PS50853">
    <property type="entry name" value="FN3"/>
    <property type="match status" value="1"/>
</dbReference>
<dbReference type="Gene3D" id="1.25.40.10">
    <property type="entry name" value="Tetratricopeptide repeat domain"/>
    <property type="match status" value="1"/>
</dbReference>
<feature type="domain" description="Ig-like" evidence="4">
    <location>
        <begin position="273"/>
        <end position="361"/>
    </location>
</feature>
<gene>
    <name evidence="6" type="ORF">V9T40_009930</name>
</gene>
<evidence type="ECO:0000259" key="5">
    <source>
        <dbReference type="PROSITE" id="PS50853"/>
    </source>
</evidence>
<dbReference type="GO" id="GO:0007156">
    <property type="term" value="P:homophilic cell adhesion via plasma membrane adhesion molecules"/>
    <property type="evidence" value="ECO:0007669"/>
    <property type="project" value="TreeGrafter"/>
</dbReference>
<dbReference type="GO" id="GO:0005886">
    <property type="term" value="C:plasma membrane"/>
    <property type="evidence" value="ECO:0007669"/>
    <property type="project" value="TreeGrafter"/>
</dbReference>
<dbReference type="PROSITE" id="PS50835">
    <property type="entry name" value="IG_LIKE"/>
    <property type="match status" value="3"/>
</dbReference>
<keyword evidence="2" id="KW-0393">Immunoglobulin domain</keyword>
<keyword evidence="1" id="KW-0677">Repeat</keyword>
<feature type="region of interest" description="Disordered" evidence="3">
    <location>
        <begin position="1"/>
        <end position="21"/>
    </location>
</feature>
<evidence type="ECO:0000256" key="1">
    <source>
        <dbReference type="ARBA" id="ARBA00022737"/>
    </source>
</evidence>
<dbReference type="Pfam" id="PF13927">
    <property type="entry name" value="Ig_3"/>
    <property type="match status" value="1"/>
</dbReference>
<dbReference type="InterPro" id="IPR028061">
    <property type="entry name" value="Fis1_TPR_C"/>
</dbReference>
<accession>A0AAN9TX51</accession>